<keyword evidence="2" id="KW-0963">Cytoplasm</keyword>
<dbReference type="RefSeq" id="XP_018095734.1">
    <property type="nucleotide sequence ID" value="XM_018240245.2"/>
</dbReference>
<organism evidence="10 11">
    <name type="scientific">Xenopus laevis</name>
    <name type="common">African clawed frog</name>
    <dbReference type="NCBI Taxonomy" id="8355"/>
    <lineage>
        <taxon>Eukaryota</taxon>
        <taxon>Metazoa</taxon>
        <taxon>Chordata</taxon>
        <taxon>Craniata</taxon>
        <taxon>Vertebrata</taxon>
        <taxon>Euteleostomi</taxon>
        <taxon>Amphibia</taxon>
        <taxon>Batrachia</taxon>
        <taxon>Anura</taxon>
        <taxon>Pipoidea</taxon>
        <taxon>Pipidae</taxon>
        <taxon>Xenopodinae</taxon>
        <taxon>Xenopus</taxon>
        <taxon>Xenopus</taxon>
    </lineage>
</organism>
<dbReference type="GO" id="GO:0140608">
    <property type="term" value="F:cysteine-type endopeptidase activator activity"/>
    <property type="evidence" value="ECO:0000318"/>
    <property type="project" value="GO_Central"/>
</dbReference>
<evidence type="ECO:0000259" key="7">
    <source>
        <dbReference type="PROSITE" id="PS50209"/>
    </source>
</evidence>
<dbReference type="PROSITE" id="PS51830">
    <property type="entry name" value="FIIND"/>
    <property type="match status" value="1"/>
</dbReference>
<dbReference type="GO" id="GO:0002218">
    <property type="term" value="P:activation of innate immune response"/>
    <property type="evidence" value="ECO:0000318"/>
    <property type="project" value="GO_Central"/>
</dbReference>
<dbReference type="OrthoDB" id="428577at2759"/>
<dbReference type="CDD" id="cd00022">
    <property type="entry name" value="BIR"/>
    <property type="match status" value="1"/>
</dbReference>
<evidence type="ECO:0000313" key="10">
    <source>
        <dbReference type="Proteomes" id="UP000186698"/>
    </source>
</evidence>
<dbReference type="PROSITE" id="PS50209">
    <property type="entry name" value="CARD"/>
    <property type="match status" value="1"/>
</dbReference>
<sequence>MAQAEPIRTPLEEKAAGAVLGALKKLNKKKFSLVKKKLKDREGGNERLPERSLQCANRTELADLIIQHYEAHYGVELLQQVLGDVGEQERSRELGEYLEQEGTSFRSWWKWKSRFPHLSPHDLSQAGFYYVGPGDRVRCFSCGGELENWQPGDVPLTRHQQSFPDCPYVRGKMGIDAGIVGPMQKLSLKDQPVPPEMAEEWGRLGTYRSGPWYPGEEPKPGQSGIKMNPHPVGGVDPQLQQKKESFSAAGVGPSVYEPQGPLTGGGIQHQGPIPGGNILFPMRLVETFYSGRTEGGIYNQEPFPGSEIIFPVGITVTVQQLVTIQPGPTVGVVDPQVQTIKGSSTGQEKRSSAMEGGATEVQKVSSINWLRGSTVKCELCGEIPLILHFSAPMYGRTFRAHLPWKGLFRCAETGIQFLVNTPAVIDFELVSWANYLKYLQENRLETVGPLFNINVLLGQVSAVYLPHYVCLSGRDVDLKKFKIVHYKSNGMTLESPSKTEPFYVTLENPTFSFIGVVYKVASLFRTKIPAHGVVLIYGRFIKGYTIHLYFLPQDPSIKQIVHKKETDNGFFWLDKPPLTRTVYTQRKYVVQGPNNAKIQPEDLKLRFDAKPELYNYSEIYLPEVNEEEIKLRVTTERDEKSVWCAVLRKEELMSGQQTAAGGQHFVDKHRTELIDRISNIDPVLDELLGHQILTQEQYDTVRSNITCQKRMRQLYDYVKAWGNYQKDVFVTFIQQHNHSLIRDLKNK</sequence>
<dbReference type="AlphaFoldDB" id="A0A8J0U2Y2"/>
<dbReference type="SUPFAM" id="SSF47986">
    <property type="entry name" value="DEATH domain"/>
    <property type="match status" value="2"/>
</dbReference>
<evidence type="ECO:0000256" key="3">
    <source>
        <dbReference type="ARBA" id="ARBA00022588"/>
    </source>
</evidence>
<dbReference type="GO" id="GO:0097193">
    <property type="term" value="P:intrinsic apoptotic signaling pathway"/>
    <property type="evidence" value="ECO:0000318"/>
    <property type="project" value="GO_Central"/>
</dbReference>
<dbReference type="SUPFAM" id="SSF57924">
    <property type="entry name" value="Inhibitor of apoptosis (IAP) repeat"/>
    <property type="match status" value="1"/>
</dbReference>
<keyword evidence="6" id="KW-1271">Inflammasome</keyword>
<evidence type="ECO:0000256" key="4">
    <source>
        <dbReference type="ARBA" id="ARBA00022859"/>
    </source>
</evidence>
<evidence type="ECO:0000256" key="1">
    <source>
        <dbReference type="ARBA" id="ARBA00004110"/>
    </source>
</evidence>
<dbReference type="SMART" id="SM01289">
    <property type="entry name" value="PYRIN"/>
    <property type="match status" value="1"/>
</dbReference>
<dbReference type="Pfam" id="PF02758">
    <property type="entry name" value="PYRIN"/>
    <property type="match status" value="1"/>
</dbReference>
<evidence type="ECO:0000259" key="8">
    <source>
        <dbReference type="PROSITE" id="PS50824"/>
    </source>
</evidence>
<dbReference type="InterPro" id="IPR011029">
    <property type="entry name" value="DEATH-like_dom_sf"/>
</dbReference>
<dbReference type="Pfam" id="PF00619">
    <property type="entry name" value="CARD"/>
    <property type="match status" value="1"/>
</dbReference>
<dbReference type="Gene3D" id="1.10.533.10">
    <property type="entry name" value="Death Domain, Fas"/>
    <property type="match status" value="2"/>
</dbReference>
<dbReference type="InterPro" id="IPR025307">
    <property type="entry name" value="FIIND_dom"/>
</dbReference>
<evidence type="ECO:0000256" key="6">
    <source>
        <dbReference type="ARBA" id="ARBA00023233"/>
    </source>
</evidence>
<dbReference type="GO" id="GO:0042981">
    <property type="term" value="P:regulation of apoptotic process"/>
    <property type="evidence" value="ECO:0007669"/>
    <property type="project" value="InterPro"/>
</dbReference>
<dbReference type="PANTHER" id="PTHR46985:SF7">
    <property type="entry name" value="NACHT, LRR AND PYD DOMAINS-CONTAINING PROTEIN 1B ALLELE 3-LIKE"/>
    <property type="match status" value="1"/>
</dbReference>
<dbReference type="GO" id="GO:0072559">
    <property type="term" value="C:NLRP3 inflammasome complex"/>
    <property type="evidence" value="ECO:0000318"/>
    <property type="project" value="GO_Central"/>
</dbReference>
<dbReference type="KEGG" id="xla:108703938"/>
<keyword evidence="3" id="KW-0399">Innate immunity</keyword>
<dbReference type="Proteomes" id="UP000186698">
    <property type="component" value="Chromosome 9_10L"/>
</dbReference>
<dbReference type="Pfam" id="PF13553">
    <property type="entry name" value="FIIND"/>
    <property type="match status" value="1"/>
</dbReference>
<proteinExistence type="predicted"/>
<comment type="subcellular location">
    <subcellularLocation>
        <location evidence="1">Inflammasome</location>
    </subcellularLocation>
</comment>
<dbReference type="GO" id="GO:0005634">
    <property type="term" value="C:nucleus"/>
    <property type="evidence" value="ECO:0000318"/>
    <property type="project" value="GO_Central"/>
</dbReference>
<dbReference type="PROSITE" id="PS50143">
    <property type="entry name" value="BIR_REPEAT_2"/>
    <property type="match status" value="1"/>
</dbReference>
<dbReference type="Pfam" id="PF00653">
    <property type="entry name" value="BIR"/>
    <property type="match status" value="1"/>
</dbReference>
<reference evidence="11" key="1">
    <citation type="submission" date="2025-08" db="UniProtKB">
        <authorList>
            <consortium name="RefSeq"/>
        </authorList>
    </citation>
    <scope>IDENTIFICATION</scope>
    <source>
        <strain evidence="11">J_2021</strain>
        <tissue evidence="11">Erythrocytes</tissue>
    </source>
</reference>
<keyword evidence="5" id="KW-0395">Inflammatory response</keyword>
<gene>
    <name evidence="11" type="primary">LOC108703938</name>
</gene>
<dbReference type="InterPro" id="IPR033516">
    <property type="entry name" value="CARD8/ASC/NALP1_CARD"/>
</dbReference>
<dbReference type="CDD" id="cd08330">
    <property type="entry name" value="CARD_ASC_NALP1"/>
    <property type="match status" value="1"/>
</dbReference>
<feature type="domain" description="Pyrin" evidence="8">
    <location>
        <begin position="11"/>
        <end position="104"/>
    </location>
</feature>
<evidence type="ECO:0000256" key="2">
    <source>
        <dbReference type="ARBA" id="ARBA00022490"/>
    </source>
</evidence>
<keyword evidence="4" id="KW-0391">Immunity</keyword>
<feature type="domain" description="FIIND" evidence="9">
    <location>
        <begin position="378"/>
        <end position="661"/>
    </location>
</feature>
<evidence type="ECO:0000256" key="5">
    <source>
        <dbReference type="ARBA" id="ARBA00023198"/>
    </source>
</evidence>
<dbReference type="SMART" id="SM00238">
    <property type="entry name" value="BIR"/>
    <property type="match status" value="1"/>
</dbReference>
<dbReference type="GeneID" id="108703938"/>
<dbReference type="GO" id="GO:0006954">
    <property type="term" value="P:inflammatory response"/>
    <property type="evidence" value="ECO:0000318"/>
    <property type="project" value="GO_Central"/>
</dbReference>
<name>A0A8J0U2Y2_XENLA</name>
<dbReference type="FunFam" id="1.10.533.10:FF:000013">
    <property type="entry name" value="Apoptosis-associated speck-like protein containing a CARD"/>
    <property type="match status" value="1"/>
</dbReference>
<dbReference type="PANTHER" id="PTHR46985">
    <property type="entry name" value="NACHT, LRR AND PYD DOMAINS-CONTAINING PROTEIN 1"/>
    <property type="match status" value="1"/>
</dbReference>
<dbReference type="GO" id="GO:0038187">
    <property type="term" value="F:pattern recognition receptor activity"/>
    <property type="evidence" value="ECO:0000318"/>
    <property type="project" value="GO_Central"/>
</dbReference>
<evidence type="ECO:0000313" key="11">
    <source>
        <dbReference type="RefSeq" id="XP_018095734.1"/>
    </source>
</evidence>
<dbReference type="InterPro" id="IPR004020">
    <property type="entry name" value="DAPIN"/>
</dbReference>
<dbReference type="InterPro" id="IPR001315">
    <property type="entry name" value="CARD"/>
</dbReference>
<protein>
    <submittedName>
        <fullName evidence="11">Uncharacterized protein LOC108703938</fullName>
    </submittedName>
</protein>
<dbReference type="Gene3D" id="1.10.1170.10">
    <property type="entry name" value="Inhibitor Of Apoptosis Protein (2mihbC-IAP-1), Chain A"/>
    <property type="match status" value="1"/>
</dbReference>
<evidence type="ECO:0000259" key="9">
    <source>
        <dbReference type="PROSITE" id="PS51830"/>
    </source>
</evidence>
<dbReference type="InterPro" id="IPR001370">
    <property type="entry name" value="BIR_rpt"/>
</dbReference>
<keyword evidence="10" id="KW-1185">Reference proteome</keyword>
<dbReference type="PROSITE" id="PS50824">
    <property type="entry name" value="DAPIN"/>
    <property type="match status" value="1"/>
</dbReference>
<dbReference type="GO" id="GO:0045087">
    <property type="term" value="P:innate immune response"/>
    <property type="evidence" value="ECO:0007669"/>
    <property type="project" value="UniProtKB-KW"/>
</dbReference>
<dbReference type="Pfam" id="PF23679">
    <property type="entry name" value="UPA-FIIND"/>
    <property type="match status" value="1"/>
</dbReference>
<dbReference type="InterPro" id="IPR051249">
    <property type="entry name" value="NLRP_Inflammasome"/>
</dbReference>
<feature type="domain" description="CARD" evidence="7">
    <location>
        <begin position="658"/>
        <end position="747"/>
    </location>
</feature>
<accession>A0A8J0U2Y2</accession>